<keyword evidence="1" id="KW-1133">Transmembrane helix</keyword>
<keyword evidence="1" id="KW-0472">Membrane</keyword>
<dbReference type="Pfam" id="PF11911">
    <property type="entry name" value="DUF3429"/>
    <property type="match status" value="1"/>
</dbReference>
<feature type="transmembrane region" description="Helical" evidence="1">
    <location>
        <begin position="158"/>
        <end position="178"/>
    </location>
</feature>
<evidence type="ECO:0000313" key="2">
    <source>
        <dbReference type="EMBL" id="RFC63092.1"/>
    </source>
</evidence>
<dbReference type="InterPro" id="IPR021836">
    <property type="entry name" value="DUF3429"/>
</dbReference>
<comment type="caution">
    <text evidence="2">The sequence shown here is derived from an EMBL/GenBank/DDBJ whole genome shotgun (WGS) entry which is preliminary data.</text>
</comment>
<accession>A0A371X1H6</accession>
<reference evidence="2 3" key="1">
    <citation type="submission" date="2018-08" db="EMBL/GenBank/DDBJ databases">
        <title>Fulvimarina sp. 85, whole genome shotgun sequence.</title>
        <authorList>
            <person name="Tuo L."/>
        </authorList>
    </citation>
    <scope>NUCLEOTIDE SEQUENCE [LARGE SCALE GENOMIC DNA]</scope>
    <source>
        <strain evidence="2 3">85</strain>
    </source>
</reference>
<feature type="transmembrane region" description="Helical" evidence="1">
    <location>
        <begin position="63"/>
        <end position="82"/>
    </location>
</feature>
<organism evidence="2 3">
    <name type="scientific">Fulvimarina endophytica</name>
    <dbReference type="NCBI Taxonomy" id="2293836"/>
    <lineage>
        <taxon>Bacteria</taxon>
        <taxon>Pseudomonadati</taxon>
        <taxon>Pseudomonadota</taxon>
        <taxon>Alphaproteobacteria</taxon>
        <taxon>Hyphomicrobiales</taxon>
        <taxon>Aurantimonadaceae</taxon>
        <taxon>Fulvimarina</taxon>
    </lineage>
</organism>
<name>A0A371X1H6_9HYPH</name>
<evidence type="ECO:0000313" key="3">
    <source>
        <dbReference type="Proteomes" id="UP000264310"/>
    </source>
</evidence>
<feature type="transmembrane region" description="Helical" evidence="1">
    <location>
        <begin position="128"/>
        <end position="146"/>
    </location>
</feature>
<dbReference type="Proteomes" id="UP000264310">
    <property type="component" value="Unassembled WGS sequence"/>
</dbReference>
<feature type="transmembrane region" description="Helical" evidence="1">
    <location>
        <begin position="39"/>
        <end position="57"/>
    </location>
</feature>
<proteinExistence type="predicted"/>
<feature type="transmembrane region" description="Helical" evidence="1">
    <location>
        <begin position="102"/>
        <end position="122"/>
    </location>
</feature>
<protein>
    <submittedName>
        <fullName evidence="2">DUF3429 domain-containing protein</fullName>
    </submittedName>
</protein>
<keyword evidence="1" id="KW-0812">Transmembrane</keyword>
<dbReference type="AlphaFoldDB" id="A0A371X1H6"/>
<gene>
    <name evidence="2" type="ORF">DYI37_14250</name>
</gene>
<dbReference type="EMBL" id="QURL01000005">
    <property type="protein sequence ID" value="RFC63092.1"/>
    <property type="molecule type" value="Genomic_DNA"/>
</dbReference>
<sequence length="183" mass="20179">MGEHDENALWDRTNGMSERAANGRTIKAREPADIPADGLFFAYLAMLPLVAGALALFLLPDNWAFLTLNFTLLWGASILTFLSGVRRGVSFRQPGGPKVTQLAIMLFLFVTGFAAVLCVVWAYPLYSVALQLLGFLALAVLDPISARRGTAPLYFARLRPVQMLLPLVSLLVVGYWIWTSPFF</sequence>
<keyword evidence="3" id="KW-1185">Reference proteome</keyword>
<evidence type="ECO:0000256" key="1">
    <source>
        <dbReference type="SAM" id="Phobius"/>
    </source>
</evidence>